<proteinExistence type="predicted"/>
<evidence type="ECO:0000313" key="2">
    <source>
        <dbReference type="EMBL" id="SPF45905.1"/>
    </source>
</evidence>
<keyword evidence="1" id="KW-0732">Signal</keyword>
<reference evidence="3" key="1">
    <citation type="submission" date="2018-02" db="EMBL/GenBank/DDBJ databases">
        <authorList>
            <person name="Hausmann B."/>
        </authorList>
    </citation>
    <scope>NUCLEOTIDE SEQUENCE [LARGE SCALE GENOMIC DNA]</scope>
    <source>
        <strain evidence="3">Peat soil MAG SbF1</strain>
    </source>
</reference>
<feature type="chain" id="PRO_5015558293" description="DUF4367 domain-containing protein" evidence="1">
    <location>
        <begin position="29"/>
        <end position="471"/>
    </location>
</feature>
<evidence type="ECO:0000313" key="3">
    <source>
        <dbReference type="Proteomes" id="UP000238916"/>
    </source>
</evidence>
<dbReference type="PROSITE" id="PS51257">
    <property type="entry name" value="PROKAR_LIPOPROTEIN"/>
    <property type="match status" value="1"/>
</dbReference>
<protein>
    <recommendedName>
        <fullName evidence="4">DUF4367 domain-containing protein</fullName>
    </recommendedName>
</protein>
<dbReference type="OrthoDB" id="9804799at2"/>
<accession>A0A2U3L1V4</accession>
<feature type="signal peptide" evidence="1">
    <location>
        <begin position="1"/>
        <end position="28"/>
    </location>
</feature>
<dbReference type="EMBL" id="OMOF01000270">
    <property type="protein sequence ID" value="SPF45905.1"/>
    <property type="molecule type" value="Genomic_DNA"/>
</dbReference>
<dbReference type="Proteomes" id="UP000238916">
    <property type="component" value="Unassembled WGS sequence"/>
</dbReference>
<name>A0A2U3L1V4_9FIRM</name>
<gene>
    <name evidence="2" type="ORF">SBF1_3410005</name>
</gene>
<dbReference type="AlphaFoldDB" id="A0A2U3L1V4"/>
<organism evidence="2 3">
    <name type="scientific">Candidatus Desulfosporosinus infrequens</name>
    <dbReference type="NCBI Taxonomy" id="2043169"/>
    <lineage>
        <taxon>Bacteria</taxon>
        <taxon>Bacillati</taxon>
        <taxon>Bacillota</taxon>
        <taxon>Clostridia</taxon>
        <taxon>Eubacteriales</taxon>
        <taxon>Desulfitobacteriaceae</taxon>
        <taxon>Desulfosporosinus</taxon>
    </lineage>
</organism>
<sequence length="471" mass="51049">MKKFISMFVLSCCILLCSCSFNSSQSDASSGAILPTQSVVENAGAASNNKLTMDDLIALVKKDTLTLDDFSSFTNGTNHESEYSLTNNIEFSLSFDGEKYNLDVSYWKEKSALSSVLLTRVSDSSAILLYSDDSKYKTNKGIKAFLNTHTSMSDYLTYSLPEGLSKGAFSADIGSGGGNLFIYDKAKIVNAPNAPREWLAAGGVMFYDRSHITFENGNISSVAPMWNHSGFLGNPERVSNCEANAVIVEAVHDLYTMAEIETANEAGNPIPEGERTAKMWYVFFAEERGNTAYTLYLNENYFSKDNIIALARSVHFNEGAFELNRNNPMSEPNPSSLTGLAEARQKVSFSIFIPTVVPAGLVTEHLSIVEGPPTFLKVDYLTKDGSTGLCVLNGPAGSGLAADPRKEGEAIKLRSNIPGHFLNNQPQFGGPILWWEETGSYVALSGPELNKTDLVKIAESMSSTAGIGSQS</sequence>
<evidence type="ECO:0000256" key="1">
    <source>
        <dbReference type="SAM" id="SignalP"/>
    </source>
</evidence>
<evidence type="ECO:0008006" key="4">
    <source>
        <dbReference type="Google" id="ProtNLM"/>
    </source>
</evidence>